<evidence type="ECO:0000313" key="3">
    <source>
        <dbReference type="EMBL" id="VCT86042.1"/>
    </source>
</evidence>
<reference evidence="2 4" key="1">
    <citation type="submission" date="2017-10" db="EMBL/GenBank/DDBJ databases">
        <title>Effective Description of Clostridium neonatale sp. nov. linked to necrotizing enterocolitis in neonates and a clarification of species assignable to the genus Clostridium (Prazmowski 1880) emend. Lawson and Rainey 2016.</title>
        <authorList>
            <person name="Bernard K."/>
            <person name="Burdz T."/>
            <person name="Wiebe D."/>
            <person name="Balcewich B."/>
            <person name="Alfa M."/>
            <person name="Bernier A.-M."/>
        </authorList>
    </citation>
    <scope>NUCLEOTIDE SEQUENCE [LARGE SCALE GENOMIC DNA]</scope>
    <source>
        <strain evidence="2 4">LCDC99A005</strain>
    </source>
</reference>
<accession>A0A2A7MLT2</accession>
<dbReference type="GeneID" id="68879173"/>
<dbReference type="InterPro" id="IPR020483">
    <property type="entry name" value="Uncharacterised_YgbA"/>
</dbReference>
<dbReference type="Pfam" id="PF11756">
    <property type="entry name" value="YgbA_NO"/>
    <property type="match status" value="1"/>
</dbReference>
<evidence type="ECO:0000313" key="4">
    <source>
        <dbReference type="Proteomes" id="UP000220840"/>
    </source>
</evidence>
<evidence type="ECO:0000313" key="1">
    <source>
        <dbReference type="EMBL" id="CAI3702060.1"/>
    </source>
</evidence>
<dbReference type="STRING" id="137838.GCA_001458595_04186"/>
<reference evidence="1" key="3">
    <citation type="submission" date="2022-10" db="EMBL/GenBank/DDBJ databases">
        <authorList>
            <person name="Aires J."/>
            <person name="Mesa V."/>
        </authorList>
    </citation>
    <scope>NUCLEOTIDE SEQUENCE</scope>
    <source>
        <strain evidence="1">Clostridium neonatale JD116</strain>
    </source>
</reference>
<dbReference type="EMBL" id="PDCJ01000001">
    <property type="protein sequence ID" value="PEG32655.1"/>
    <property type="molecule type" value="Genomic_DNA"/>
</dbReference>
<dbReference type="EMBL" id="UWJD01000003">
    <property type="protein sequence ID" value="VCT86042.1"/>
    <property type="molecule type" value="Genomic_DNA"/>
</dbReference>
<name>A0A2A7MLT2_9CLOT</name>
<gene>
    <name evidence="1" type="ORF">CNEO2_90081</name>
    <name evidence="3" type="ORF">CNEONATNEC25_03645</name>
    <name evidence="2" type="ORF">CQ394_13465</name>
</gene>
<dbReference type="OrthoDB" id="164329at2"/>
<dbReference type="RefSeq" id="WP_058296797.1">
    <property type="nucleotide sequence ID" value="NZ_CAKJVD010000044.1"/>
</dbReference>
<sequence length="100" mass="11828">MGKLGRVENEKKVIKLMIEIYCKKNHKCKHELCEECAELLNYAHLRLSHCKFGDDKTTCGKCPIHCYKKDMKEKVKKVMKFSGPRLLIYNPIELIRHCLY</sequence>
<dbReference type="Proteomes" id="UP000431451">
    <property type="component" value="Unassembled WGS sequence"/>
</dbReference>
<protein>
    <recommendedName>
        <fullName evidence="6">Nitrous oxide-stimulated promoter family protein</fullName>
    </recommendedName>
</protein>
<evidence type="ECO:0008006" key="6">
    <source>
        <dbReference type="Google" id="ProtNLM"/>
    </source>
</evidence>
<dbReference type="EMBL" id="CAMTCP010000303">
    <property type="protein sequence ID" value="CAI3702060.1"/>
    <property type="molecule type" value="Genomic_DNA"/>
</dbReference>
<dbReference type="Proteomes" id="UP000220840">
    <property type="component" value="Unassembled WGS sequence"/>
</dbReference>
<evidence type="ECO:0000313" key="5">
    <source>
        <dbReference type="Proteomes" id="UP000431451"/>
    </source>
</evidence>
<proteinExistence type="predicted"/>
<dbReference type="AlphaFoldDB" id="A0A2A7MLT2"/>
<organism evidence="2 4">
    <name type="scientific">Clostridium neonatale</name>
    <dbReference type="NCBI Taxonomy" id="137838"/>
    <lineage>
        <taxon>Bacteria</taxon>
        <taxon>Bacillati</taxon>
        <taxon>Bacillota</taxon>
        <taxon>Clostridia</taxon>
        <taxon>Eubacteriales</taxon>
        <taxon>Clostridiaceae</taxon>
        <taxon>Clostridium</taxon>
    </lineage>
</organism>
<dbReference type="Proteomes" id="UP001189143">
    <property type="component" value="Unassembled WGS sequence"/>
</dbReference>
<dbReference type="NCBIfam" id="NF007714">
    <property type="entry name" value="PRK10410.1-2"/>
    <property type="match status" value="1"/>
</dbReference>
<reference evidence="3 5" key="2">
    <citation type="submission" date="2018-06" db="EMBL/GenBank/DDBJ databases">
        <authorList>
            <consortium name="IHU Genomes"/>
        </authorList>
    </citation>
    <scope>NUCLEOTIDE SEQUENCE [LARGE SCALE GENOMIC DNA]</scope>
    <source>
        <strain evidence="3 5">NEC25</strain>
    </source>
</reference>
<evidence type="ECO:0000313" key="2">
    <source>
        <dbReference type="EMBL" id="PEG32655.1"/>
    </source>
</evidence>
<keyword evidence="4" id="KW-1185">Reference proteome</keyword>